<dbReference type="EMBL" id="BMXL01000001">
    <property type="protein sequence ID" value="GHD14703.1"/>
    <property type="molecule type" value="Genomic_DNA"/>
</dbReference>
<evidence type="ECO:0000256" key="1">
    <source>
        <dbReference type="SAM" id="MobiDB-lite"/>
    </source>
</evidence>
<dbReference type="Proteomes" id="UP000654947">
    <property type="component" value="Unassembled WGS sequence"/>
</dbReference>
<feature type="region of interest" description="Disordered" evidence="1">
    <location>
        <begin position="1"/>
        <end position="28"/>
    </location>
</feature>
<proteinExistence type="predicted"/>
<evidence type="ECO:0000313" key="3">
    <source>
        <dbReference type="Proteomes" id="UP000654947"/>
    </source>
</evidence>
<accession>A0A918X6J6</accession>
<name>A0A918X6J6_9ACTN</name>
<protein>
    <submittedName>
        <fullName evidence="2">Uncharacterized protein</fullName>
    </submittedName>
</protein>
<reference evidence="2 3" key="1">
    <citation type="journal article" date="2014" name="Int. J. Syst. Evol. Microbiol.">
        <title>Complete genome sequence of Corynebacterium casei LMG S-19264T (=DSM 44701T), isolated from a smear-ripened cheese.</title>
        <authorList>
            <consortium name="US DOE Joint Genome Institute (JGI-PGF)"/>
            <person name="Walter F."/>
            <person name="Albersmeier A."/>
            <person name="Kalinowski J."/>
            <person name="Ruckert C."/>
        </authorList>
    </citation>
    <scope>NUCLEOTIDE SEQUENCE [LARGE SCALE GENOMIC DNA]</scope>
    <source>
        <strain evidence="2 3">KCTC 19473</strain>
    </source>
</reference>
<keyword evidence="3" id="KW-1185">Reference proteome</keyword>
<dbReference type="AlphaFoldDB" id="A0A918X6J6"/>
<comment type="caution">
    <text evidence="2">The sequence shown here is derived from an EMBL/GenBank/DDBJ whole genome shotgun (WGS) entry which is preliminary data.</text>
</comment>
<evidence type="ECO:0000313" key="2">
    <source>
        <dbReference type="EMBL" id="GHD14703.1"/>
    </source>
</evidence>
<gene>
    <name evidence="2" type="ORF">GCM10007147_01040</name>
</gene>
<sequence>MVRRRSLGATDALGSVADLDMPNSRGEGVDPCLSVPAAATKEEKLAQHSVATLADTCDHSTHSSHMARRGSRDLWKFGVRV</sequence>
<organism evidence="2 3">
    <name type="scientific">Nocardiopsis kunsanensis</name>
    <dbReference type="NCBI Taxonomy" id="141693"/>
    <lineage>
        <taxon>Bacteria</taxon>
        <taxon>Bacillati</taxon>
        <taxon>Actinomycetota</taxon>
        <taxon>Actinomycetes</taxon>
        <taxon>Streptosporangiales</taxon>
        <taxon>Nocardiopsidaceae</taxon>
        <taxon>Nocardiopsis</taxon>
    </lineage>
</organism>